<sequence length="535" mass="61933">MNVKEMMELMEAKELKEVKELKDLVLQQGSNLLGVQSSLLEIEKNMGKKDNKDELELKMIELEEKTLLLEKEVKNKQRDPEELRMIRQVILKIIEEKFADISRSTETKIQQIKNENSKEFASLKQIIQQKDELISSLQETIEKNYEEMLTLRQNINQANMKTNGIIQSIGMKLNEVDQDFGQKIQGLDQAMRKTDNKCKDLEDKIAKFDINGSDQLIKIEEFGKTLQNLIDEKAKEREEKKLQHLQLLSIQTDFNKKVGDLRNEFFNLHHDQVEKIKKVDVSNVAIKNLVDSIKVELKFLNSSTFKKGSFVNIDNEWKVTTKFPCCGTKCVNTESPYGTCKSRNGFIQLTTDGTIRYIKCAEGKVNKFPLITAANQFKRPVNCNVFSLFYFELKLKLEEEFTSDQKSLAFGLDNNSDTVKMWPLSSIIHYHMQNENIPQSFKLESFILSADDVVGCCLVYPPSRVENKMPYVFYTQNGKQICKAIVLEGNNNYYQPFIQVTGYAVETNFGQNLEAKPFSYDISKHLVAEEFYEFY</sequence>
<accession>A0A6V7XIR7</accession>
<dbReference type="OrthoDB" id="445357at2759"/>
<proteinExistence type="predicted"/>
<evidence type="ECO:0000313" key="3">
    <source>
        <dbReference type="Proteomes" id="UP000580250"/>
    </source>
</evidence>
<comment type="caution">
    <text evidence="2">The sequence shown here is derived from an EMBL/GenBank/DDBJ whole genome shotgun (WGS) entry which is preliminary data.</text>
</comment>
<evidence type="ECO:0000313" key="2">
    <source>
        <dbReference type="EMBL" id="CAD2199229.1"/>
    </source>
</evidence>
<feature type="coiled-coil region" evidence="1">
    <location>
        <begin position="45"/>
        <end position="79"/>
    </location>
</feature>
<organism evidence="2 3">
    <name type="scientific">Meloidogyne enterolobii</name>
    <name type="common">Root-knot nematode worm</name>
    <name type="synonym">Meloidogyne mayaguensis</name>
    <dbReference type="NCBI Taxonomy" id="390850"/>
    <lineage>
        <taxon>Eukaryota</taxon>
        <taxon>Metazoa</taxon>
        <taxon>Ecdysozoa</taxon>
        <taxon>Nematoda</taxon>
        <taxon>Chromadorea</taxon>
        <taxon>Rhabditida</taxon>
        <taxon>Tylenchina</taxon>
        <taxon>Tylenchomorpha</taxon>
        <taxon>Tylenchoidea</taxon>
        <taxon>Meloidogynidae</taxon>
        <taxon>Meloidogyninae</taxon>
        <taxon>Meloidogyne</taxon>
    </lineage>
</organism>
<dbReference type="AlphaFoldDB" id="A0A6V7XIR7"/>
<dbReference type="EMBL" id="CAJEWN010001666">
    <property type="protein sequence ID" value="CAD2199229.1"/>
    <property type="molecule type" value="Genomic_DNA"/>
</dbReference>
<evidence type="ECO:0000256" key="1">
    <source>
        <dbReference type="SAM" id="Coils"/>
    </source>
</evidence>
<dbReference type="InterPro" id="IPR043136">
    <property type="entry name" value="B30.2/SPRY_sf"/>
</dbReference>
<reference evidence="2 3" key="1">
    <citation type="submission" date="2020-08" db="EMBL/GenBank/DDBJ databases">
        <authorList>
            <person name="Koutsovoulos G."/>
            <person name="Danchin GJ E."/>
        </authorList>
    </citation>
    <scope>NUCLEOTIDE SEQUENCE [LARGE SCALE GENOMIC DNA]</scope>
</reference>
<name>A0A6V7XIR7_MELEN</name>
<dbReference type="Proteomes" id="UP000580250">
    <property type="component" value="Unassembled WGS sequence"/>
</dbReference>
<protein>
    <submittedName>
        <fullName evidence="2">Uncharacterized protein</fullName>
    </submittedName>
</protein>
<dbReference type="Gene3D" id="2.60.120.920">
    <property type="match status" value="1"/>
</dbReference>
<gene>
    <name evidence="2" type="ORF">MENT_LOCUS52605</name>
</gene>
<keyword evidence="1" id="KW-0175">Coiled coil</keyword>
<feature type="coiled-coil region" evidence="1">
    <location>
        <begin position="184"/>
        <end position="239"/>
    </location>
</feature>